<dbReference type="SUPFAM" id="SSF46785">
    <property type="entry name" value="Winged helix' DNA-binding domain"/>
    <property type="match status" value="1"/>
</dbReference>
<evidence type="ECO:0000256" key="1">
    <source>
        <dbReference type="ARBA" id="ARBA00023015"/>
    </source>
</evidence>
<comment type="caution">
    <text evidence="6">The sequence shown here is derived from an EMBL/GenBank/DDBJ whole genome shotgun (WGS) entry which is preliminary data.</text>
</comment>
<dbReference type="RefSeq" id="WP_007045962.1">
    <property type="nucleotide sequence ID" value="NZ_GG704769.1"/>
</dbReference>
<dbReference type="AlphaFoldDB" id="D1PK99"/>
<dbReference type="InterPro" id="IPR012318">
    <property type="entry name" value="HTH_CRP"/>
</dbReference>
<organism evidence="6 7">
    <name type="scientific">Subdoligranulum variabile DSM 15176</name>
    <dbReference type="NCBI Taxonomy" id="411471"/>
    <lineage>
        <taxon>Bacteria</taxon>
        <taxon>Bacillati</taxon>
        <taxon>Bacillota</taxon>
        <taxon>Clostridia</taxon>
        <taxon>Eubacteriales</taxon>
        <taxon>Oscillospiraceae</taxon>
        <taxon>Subdoligranulum</taxon>
    </lineage>
</organism>
<name>D1PK99_9FIRM</name>
<dbReference type="InterPro" id="IPR014710">
    <property type="entry name" value="RmlC-like_jellyroll"/>
</dbReference>
<feature type="domain" description="Cyclic nucleotide-binding" evidence="4">
    <location>
        <begin position="11"/>
        <end position="83"/>
    </location>
</feature>
<gene>
    <name evidence="6" type="ORF">SUBVAR_04530</name>
</gene>
<evidence type="ECO:0000256" key="2">
    <source>
        <dbReference type="ARBA" id="ARBA00023125"/>
    </source>
</evidence>
<dbReference type="Proteomes" id="UP000003438">
    <property type="component" value="Unassembled WGS sequence"/>
</dbReference>
<dbReference type="SUPFAM" id="SSF51206">
    <property type="entry name" value="cAMP-binding domain-like"/>
    <property type="match status" value="1"/>
</dbReference>
<dbReference type="SMART" id="SM00419">
    <property type="entry name" value="HTH_CRP"/>
    <property type="match status" value="1"/>
</dbReference>
<dbReference type="EMBL" id="ACBY02000014">
    <property type="protein sequence ID" value="EFB76909.1"/>
    <property type="molecule type" value="Genomic_DNA"/>
</dbReference>
<dbReference type="GO" id="GO:0003677">
    <property type="term" value="F:DNA binding"/>
    <property type="evidence" value="ECO:0007669"/>
    <property type="project" value="UniProtKB-KW"/>
</dbReference>
<evidence type="ECO:0000313" key="7">
    <source>
        <dbReference type="Proteomes" id="UP000003438"/>
    </source>
</evidence>
<dbReference type="CDD" id="cd00038">
    <property type="entry name" value="CAP_ED"/>
    <property type="match status" value="1"/>
</dbReference>
<evidence type="ECO:0000259" key="4">
    <source>
        <dbReference type="PROSITE" id="PS50042"/>
    </source>
</evidence>
<dbReference type="InterPro" id="IPR018490">
    <property type="entry name" value="cNMP-bd_dom_sf"/>
</dbReference>
<keyword evidence="3" id="KW-0804">Transcription</keyword>
<reference evidence="6" key="1">
    <citation type="submission" date="2009-12" db="EMBL/GenBank/DDBJ databases">
        <authorList>
            <person name="Weinstock G."/>
            <person name="Sodergren E."/>
            <person name="Clifton S."/>
            <person name="Fulton L."/>
            <person name="Fulton B."/>
            <person name="Courtney L."/>
            <person name="Fronick C."/>
            <person name="Harrison M."/>
            <person name="Strong C."/>
            <person name="Farmer C."/>
            <person name="Delahaunty K."/>
            <person name="Markovic C."/>
            <person name="Hall O."/>
            <person name="Minx P."/>
            <person name="Tomlinson C."/>
            <person name="Mitreva M."/>
            <person name="Nelson J."/>
            <person name="Hou S."/>
            <person name="Wollam A."/>
            <person name="Pepin K.H."/>
            <person name="Johnson M."/>
            <person name="Bhonagiri V."/>
            <person name="Nash W.E."/>
            <person name="Warren W."/>
            <person name="Chinwalla A."/>
            <person name="Mardis E.R."/>
            <person name="Wilson R.K."/>
        </authorList>
    </citation>
    <scope>NUCLEOTIDE SEQUENCE [LARGE SCALE GENOMIC DNA]</scope>
    <source>
        <strain evidence="6">DSM 15176</strain>
    </source>
</reference>
<keyword evidence="1" id="KW-0805">Transcription regulation</keyword>
<dbReference type="STRING" id="411471.SUBVAR_04530"/>
<evidence type="ECO:0000313" key="6">
    <source>
        <dbReference type="EMBL" id="EFB76909.1"/>
    </source>
</evidence>
<protein>
    <submittedName>
        <fullName evidence="6">Cyclic nucleotide-binding domain protein</fullName>
    </submittedName>
</protein>
<dbReference type="PROSITE" id="PS51063">
    <property type="entry name" value="HTH_CRP_2"/>
    <property type="match status" value="1"/>
</dbReference>
<dbReference type="GO" id="GO:0006355">
    <property type="term" value="P:regulation of DNA-templated transcription"/>
    <property type="evidence" value="ECO:0007669"/>
    <property type="project" value="InterPro"/>
</dbReference>
<keyword evidence="7" id="KW-1185">Reference proteome</keyword>
<dbReference type="PROSITE" id="PS50042">
    <property type="entry name" value="CNMP_BINDING_3"/>
    <property type="match status" value="1"/>
</dbReference>
<dbReference type="Pfam" id="PF13545">
    <property type="entry name" value="HTH_Crp_2"/>
    <property type="match status" value="1"/>
</dbReference>
<dbReference type="Pfam" id="PF00027">
    <property type="entry name" value="cNMP_binding"/>
    <property type="match status" value="1"/>
</dbReference>
<evidence type="ECO:0000259" key="5">
    <source>
        <dbReference type="PROSITE" id="PS51063"/>
    </source>
</evidence>
<dbReference type="HOGENOM" id="CLU_075053_4_1_9"/>
<sequence>MDIQDLPATPLFRGLTAGEAQRALTALDARRQTFQKEELLLQAGHCITHMGLVLKGRVHIEHLDVWGSKTLLGQAGEGDLFAETYACLPQEALLVNVMAASDGEALFLAADRLLHPGSEPWLQRMAQNLLQIAARKNLGLARRNLYTAPKTIRGRVMAYFSALAVKNGGLRFTLPFDRQQLADFLGVDRSALSSTLSQMQRDGLLTLKQRTVELHTAPEDFSL</sequence>
<proteinExistence type="predicted"/>
<keyword evidence="2" id="KW-0238">DNA-binding</keyword>
<feature type="domain" description="HTH crp-type" evidence="5">
    <location>
        <begin position="150"/>
        <end position="218"/>
    </location>
</feature>
<dbReference type="InterPro" id="IPR036390">
    <property type="entry name" value="WH_DNA-bd_sf"/>
</dbReference>
<dbReference type="eggNOG" id="COG0664">
    <property type="taxonomic scope" value="Bacteria"/>
</dbReference>
<dbReference type="Gene3D" id="2.60.120.10">
    <property type="entry name" value="Jelly Rolls"/>
    <property type="match status" value="1"/>
</dbReference>
<dbReference type="InterPro" id="IPR000595">
    <property type="entry name" value="cNMP-bd_dom"/>
</dbReference>
<evidence type="ECO:0000256" key="3">
    <source>
        <dbReference type="ARBA" id="ARBA00023163"/>
    </source>
</evidence>
<accession>D1PK99</accession>